<dbReference type="InterPro" id="IPR034457">
    <property type="entry name" value="Organic_radical-activating"/>
</dbReference>
<dbReference type="CDD" id="cd01335">
    <property type="entry name" value="Radical_SAM"/>
    <property type="match status" value="1"/>
</dbReference>
<dbReference type="PANTHER" id="PTHR30352">
    <property type="entry name" value="PYRUVATE FORMATE-LYASE-ACTIVATING ENZYME"/>
    <property type="match status" value="1"/>
</dbReference>
<dbReference type="InterPro" id="IPR013785">
    <property type="entry name" value="Aldolase_TIM"/>
</dbReference>
<dbReference type="InterPro" id="IPR007197">
    <property type="entry name" value="rSAM"/>
</dbReference>
<comment type="cofactor">
    <cofactor evidence="1">
        <name>[4Fe-4S] cluster</name>
        <dbReference type="ChEBI" id="CHEBI:49883"/>
    </cofactor>
</comment>
<dbReference type="Gene3D" id="3.20.20.70">
    <property type="entry name" value="Aldolase class I"/>
    <property type="match status" value="1"/>
</dbReference>
<comment type="similarity">
    <text evidence="2">Belongs to the organic radical-activating enzymes family.</text>
</comment>
<reference evidence="11" key="1">
    <citation type="submission" date="2017-09" db="EMBL/GenBank/DDBJ databases">
        <title>Depth-based differentiation of microbial function through sediment-hosted aquifers and enrichment of novel symbionts in the deep terrestrial subsurface.</title>
        <authorList>
            <person name="Probst A.J."/>
            <person name="Ladd B."/>
            <person name="Jarett J.K."/>
            <person name="Geller-Mcgrath D.E."/>
            <person name="Sieber C.M.K."/>
            <person name="Emerson J.B."/>
            <person name="Anantharaman K."/>
            <person name="Thomas B.C."/>
            <person name="Malmstrom R."/>
            <person name="Stieglmeier M."/>
            <person name="Klingl A."/>
            <person name="Woyke T."/>
            <person name="Ryan C.M."/>
            <person name="Banfield J.F."/>
        </authorList>
    </citation>
    <scope>NUCLEOTIDE SEQUENCE [LARGE SCALE GENOMIC DNA]</scope>
</reference>
<evidence type="ECO:0000256" key="3">
    <source>
        <dbReference type="ARBA" id="ARBA00022485"/>
    </source>
</evidence>
<gene>
    <name evidence="10" type="ORF">CO137_02970</name>
</gene>
<dbReference type="GO" id="GO:0016491">
    <property type="term" value="F:oxidoreductase activity"/>
    <property type="evidence" value="ECO:0007669"/>
    <property type="project" value="UniProtKB-KW"/>
</dbReference>
<evidence type="ECO:0000256" key="5">
    <source>
        <dbReference type="ARBA" id="ARBA00022723"/>
    </source>
</evidence>
<dbReference type="Proteomes" id="UP000230843">
    <property type="component" value="Unassembled WGS sequence"/>
</dbReference>
<dbReference type="InterPro" id="IPR001989">
    <property type="entry name" value="Radical_activat_CS"/>
</dbReference>
<name>A0A2M7Z6A4_9BACT</name>
<keyword evidence="7" id="KW-0408">Iron</keyword>
<keyword evidence="3" id="KW-0004">4Fe-4S</keyword>
<dbReference type="InterPro" id="IPR058240">
    <property type="entry name" value="rSAM_sf"/>
</dbReference>
<dbReference type="PROSITE" id="PS51918">
    <property type="entry name" value="RADICAL_SAM"/>
    <property type="match status" value="1"/>
</dbReference>
<evidence type="ECO:0000256" key="2">
    <source>
        <dbReference type="ARBA" id="ARBA00009777"/>
    </source>
</evidence>
<dbReference type="GO" id="GO:0051539">
    <property type="term" value="F:4 iron, 4 sulfur cluster binding"/>
    <property type="evidence" value="ECO:0007669"/>
    <property type="project" value="UniProtKB-KW"/>
</dbReference>
<keyword evidence="8" id="KW-0411">Iron-sulfur</keyword>
<dbReference type="SFLD" id="SFLDG01067">
    <property type="entry name" value="SPASM/twitch_domain_containing"/>
    <property type="match status" value="1"/>
</dbReference>
<organism evidence="10 11">
    <name type="scientific">Candidatus Magasanikbacteria bacterium CG_4_9_14_3_um_filter_32_9</name>
    <dbReference type="NCBI Taxonomy" id="1974644"/>
    <lineage>
        <taxon>Bacteria</taxon>
        <taxon>Candidatus Magasanikiibacteriota</taxon>
    </lineage>
</organism>
<evidence type="ECO:0000313" key="11">
    <source>
        <dbReference type="Proteomes" id="UP000230843"/>
    </source>
</evidence>
<feature type="domain" description="Radical SAM core" evidence="9">
    <location>
        <begin position="13"/>
        <end position="233"/>
    </location>
</feature>
<evidence type="ECO:0000259" key="9">
    <source>
        <dbReference type="PROSITE" id="PS51918"/>
    </source>
</evidence>
<evidence type="ECO:0000256" key="6">
    <source>
        <dbReference type="ARBA" id="ARBA00023002"/>
    </source>
</evidence>
<dbReference type="SFLD" id="SFLDG01094">
    <property type="entry name" value="Uncharacterised_Radical_SAM_Su"/>
    <property type="match status" value="1"/>
</dbReference>
<keyword evidence="5" id="KW-0479">Metal-binding</keyword>
<dbReference type="EMBL" id="PFVJ01000062">
    <property type="protein sequence ID" value="PJA89676.1"/>
    <property type="molecule type" value="Genomic_DNA"/>
</dbReference>
<protein>
    <submittedName>
        <fullName evidence="10">Anaerobic ribonucleoside-triphosphate reductase activating protein</fullName>
    </submittedName>
</protein>
<evidence type="ECO:0000256" key="7">
    <source>
        <dbReference type="ARBA" id="ARBA00023004"/>
    </source>
</evidence>
<dbReference type="PROSITE" id="PS01087">
    <property type="entry name" value="RADICAL_ACTIVATING"/>
    <property type="match status" value="1"/>
</dbReference>
<evidence type="ECO:0000256" key="8">
    <source>
        <dbReference type="ARBA" id="ARBA00023014"/>
    </source>
</evidence>
<dbReference type="NCBIfam" id="TIGR02495">
    <property type="entry name" value="NrdG2"/>
    <property type="match status" value="1"/>
</dbReference>
<evidence type="ECO:0000256" key="4">
    <source>
        <dbReference type="ARBA" id="ARBA00022691"/>
    </source>
</evidence>
<dbReference type="SFLD" id="SFLDS00029">
    <property type="entry name" value="Radical_SAM"/>
    <property type="match status" value="2"/>
</dbReference>
<evidence type="ECO:0000313" key="10">
    <source>
        <dbReference type="EMBL" id="PJA89676.1"/>
    </source>
</evidence>
<accession>A0A2M7Z6A4</accession>
<dbReference type="InterPro" id="IPR012840">
    <property type="entry name" value="NrdG2"/>
</dbReference>
<dbReference type="SUPFAM" id="SSF102114">
    <property type="entry name" value="Radical SAM enzymes"/>
    <property type="match status" value="1"/>
</dbReference>
<evidence type="ECO:0000256" key="1">
    <source>
        <dbReference type="ARBA" id="ARBA00001966"/>
    </source>
</evidence>
<proteinExistence type="inferred from homology"/>
<comment type="caution">
    <text evidence="10">The sequence shown here is derived from an EMBL/GenBank/DDBJ whole genome shotgun (WGS) entry which is preliminary data.</text>
</comment>
<dbReference type="AlphaFoldDB" id="A0A2M7Z6A4"/>
<dbReference type="GO" id="GO:0046872">
    <property type="term" value="F:metal ion binding"/>
    <property type="evidence" value="ECO:0007669"/>
    <property type="project" value="UniProtKB-KW"/>
</dbReference>
<keyword evidence="4" id="KW-0949">S-adenosyl-L-methionine</keyword>
<dbReference type="Pfam" id="PF04055">
    <property type="entry name" value="Radical_SAM"/>
    <property type="match status" value="1"/>
</dbReference>
<keyword evidence="6" id="KW-0560">Oxidoreductase</keyword>
<sequence length="234" mass="26825">MLISAVQKFTLLDYPGKTSCIVFTPGCNFRCGYCHNPEFVLPERIKEISCSFIPEEVFLNFLDKRVGLLDGVVISGGEPTLMPDLESFILKIKEKGFLVKLDTNGNKFGALKNLVDKKLLDFIAMDIKTSLAEYKNVSGNLVNIDEIKQSIELVKKCGVDYEFRTTMVKELHTEEVIDVMVELLEGSKSFYLQQFRPRKTLKEEFSKYNSFSHLEIEEIKKKFEKVVEKVGIRE</sequence>